<keyword evidence="1" id="KW-0596">Phosphopantetheine</keyword>
<gene>
    <name evidence="4" type="ORF">UTRI_02025_B</name>
</gene>
<dbReference type="InterPro" id="IPR036736">
    <property type="entry name" value="ACP-like_sf"/>
</dbReference>
<dbReference type="Pfam" id="PF00501">
    <property type="entry name" value="AMP-binding"/>
    <property type="match status" value="1"/>
</dbReference>
<dbReference type="InterPro" id="IPR051414">
    <property type="entry name" value="Adenylate-forming_Reductase"/>
</dbReference>
<dbReference type="PANTHER" id="PTHR43439:SF2">
    <property type="entry name" value="ENZYME, PUTATIVE (JCVI)-RELATED"/>
    <property type="match status" value="1"/>
</dbReference>
<keyword evidence="2" id="KW-0597">Phosphoprotein</keyword>
<protein>
    <submittedName>
        <fullName evidence="4">Related to alpha-aminoadipate reductase</fullName>
    </submittedName>
</protein>
<evidence type="ECO:0000313" key="5">
    <source>
        <dbReference type="Proteomes" id="UP000324022"/>
    </source>
</evidence>
<dbReference type="OrthoDB" id="429813at2759"/>
<dbReference type="Pfam" id="PF23562">
    <property type="entry name" value="AMP-binding_C_3"/>
    <property type="match status" value="1"/>
</dbReference>
<evidence type="ECO:0000259" key="3">
    <source>
        <dbReference type="PROSITE" id="PS50075"/>
    </source>
</evidence>
<dbReference type="AlphaFoldDB" id="A0A5C3DWL2"/>
<dbReference type="InterPro" id="IPR042099">
    <property type="entry name" value="ANL_N_sf"/>
</dbReference>
<dbReference type="Gene3D" id="3.40.50.12780">
    <property type="entry name" value="N-terminal domain of ligase-like"/>
    <property type="match status" value="1"/>
</dbReference>
<evidence type="ECO:0000256" key="1">
    <source>
        <dbReference type="ARBA" id="ARBA00022450"/>
    </source>
</evidence>
<evidence type="ECO:0000313" key="4">
    <source>
        <dbReference type="EMBL" id="SPO22030.1"/>
    </source>
</evidence>
<dbReference type="InterPro" id="IPR009081">
    <property type="entry name" value="PP-bd_ACP"/>
</dbReference>
<dbReference type="Proteomes" id="UP000324022">
    <property type="component" value="Unassembled WGS sequence"/>
</dbReference>
<evidence type="ECO:0000256" key="2">
    <source>
        <dbReference type="ARBA" id="ARBA00022553"/>
    </source>
</evidence>
<dbReference type="InterPro" id="IPR036291">
    <property type="entry name" value="NAD(P)-bd_dom_sf"/>
</dbReference>
<proteinExistence type="predicted"/>
<dbReference type="Gene3D" id="1.10.1200.10">
    <property type="entry name" value="ACP-like"/>
    <property type="match status" value="1"/>
</dbReference>
<reference evidence="4 5" key="1">
    <citation type="submission" date="2018-03" db="EMBL/GenBank/DDBJ databases">
        <authorList>
            <person name="Guldener U."/>
        </authorList>
    </citation>
    <scope>NUCLEOTIDE SEQUENCE [LARGE SCALE GENOMIC DNA]</scope>
    <source>
        <strain evidence="4 5">NBRC100155</strain>
    </source>
</reference>
<dbReference type="EMBL" id="OOIN01000003">
    <property type="protein sequence ID" value="SPO22030.1"/>
    <property type="molecule type" value="Genomic_DNA"/>
</dbReference>
<dbReference type="SUPFAM" id="SSF47336">
    <property type="entry name" value="ACP-like"/>
    <property type="match status" value="1"/>
</dbReference>
<dbReference type="PROSITE" id="PS50075">
    <property type="entry name" value="CARRIER"/>
    <property type="match status" value="1"/>
</dbReference>
<keyword evidence="5" id="KW-1185">Reference proteome</keyword>
<dbReference type="PANTHER" id="PTHR43439">
    <property type="entry name" value="PHENYLACETATE-COENZYME A LIGASE"/>
    <property type="match status" value="1"/>
</dbReference>
<dbReference type="Pfam" id="PF07993">
    <property type="entry name" value="NAD_binding_4"/>
    <property type="match status" value="1"/>
</dbReference>
<accession>A0A5C3DWL2</accession>
<feature type="domain" description="Carrier" evidence="3">
    <location>
        <begin position="570"/>
        <end position="649"/>
    </location>
</feature>
<dbReference type="SUPFAM" id="SSF51735">
    <property type="entry name" value="NAD(P)-binding Rossmann-fold domains"/>
    <property type="match status" value="1"/>
</dbReference>
<name>A0A5C3DWL2_9BASI</name>
<dbReference type="Gene3D" id="3.40.50.720">
    <property type="entry name" value="NAD(P)-binding Rossmann-like Domain"/>
    <property type="match status" value="1"/>
</dbReference>
<dbReference type="InterPro" id="IPR000873">
    <property type="entry name" value="AMP-dep_synth/lig_dom"/>
</dbReference>
<sequence>MTIAPITDSASLLAPFQGRWSINALLDDLIEVTHDQVCISYIKSTEPFEWQHVTGIELDRAIRLATAYYGERIGVRGKDQPCRQVGLLSDSSFDLFVSQMALIRLGYGVVLISPNNSAPAIVHLLKATSSITLIHGSEKADDADRARQLLLQEDDGKLQIVELCAVEKAIQLDKLPPASTGKDPYRAEIPYEQQAQEPSFTLHSSGSTGFPKPYIYTHEVYVVIIADYMPYDAMCTAPIYHGFACAVVWRQLIHRRHLYLYSATIRHDLVTKAIRNSSAEIVYAVPFTFKMLSEDKDSLDALRSVKMCCYSGAPCPVEVGDMLVANGVNLIAFLGATETGQIMDSIRDFDTDKGWNVMRPSQRCAPYLKFENVGTTDNGPYEMVCLKGWKGLSKVNRPDGSYASGDHYRIVRNADGSIRGYVYLGRGDDTLVHLNGEKTNPVPMEQSLKSSPLLRDALVFGTGQPCTGALLIPYERSWEPFASLGDAERQAELKKQIEPLLREVNSQCPSHSRLVPEMILFLDPSARFPVADKGSVKRTPANSLFAKEITQLYIDFDLGTSTPDEHKISIESKAQLQSLLQNMLEHFIDLKLDGKEEVDLTSLGVDSVMDSQIRSQIHRSVRMPSPLPGTVVFQHPTLHQLTEAVYQHVHAGSGSGSGAVTKGQKKQQELRTYQLLEALRSKLKIRDASLGERSLHGERETVVLTGATGSLGAHIVDQLRRKPTVAKVICLNRAANHQEATKRTQESLQARKLAPLAEDDVVQVVSLAADISKECLGLSRQEYDDIAANVTCVIHNGWPVNFVMSVDSFQSVLEGTVQLMNLLGQSTGCRSPRFLFSSSISVALQYPEAPIPETIFDHLENTHELGYAHSKWIVENLCRDAETLIGGGFQSVVMRIGQMVGDRSGGVWNETEAPPLMIKSAQTIGYLPDGLDDLYWLPVDVAGLIAAQLTTVPLRDACELVHVVSEEALPWKTALETLADPRNLGKSFKVVPYDQWVAKLEQSDQNPTRNPTVKLIEHYRGMQLDQERNGGKPAKFDTTRLRKILASSPEKERVSVGLAAYRPEYLTTTVAAWKSSGFLK</sequence>
<dbReference type="SUPFAM" id="SSF56801">
    <property type="entry name" value="Acetyl-CoA synthetase-like"/>
    <property type="match status" value="1"/>
</dbReference>
<dbReference type="InterPro" id="IPR013120">
    <property type="entry name" value="FAR_NAD-bd"/>
</dbReference>
<organism evidence="4 5">
    <name type="scientific">Ustilago trichophora</name>
    <dbReference type="NCBI Taxonomy" id="86804"/>
    <lineage>
        <taxon>Eukaryota</taxon>
        <taxon>Fungi</taxon>
        <taxon>Dikarya</taxon>
        <taxon>Basidiomycota</taxon>
        <taxon>Ustilaginomycotina</taxon>
        <taxon>Ustilaginomycetes</taxon>
        <taxon>Ustilaginales</taxon>
        <taxon>Ustilaginaceae</taxon>
        <taxon>Ustilago</taxon>
    </lineage>
</organism>